<dbReference type="AlphaFoldDB" id="M2PEU9"/>
<dbReference type="EMBL" id="KB445803">
    <property type="protein sequence ID" value="EMD34404.1"/>
    <property type="molecule type" value="Genomic_DNA"/>
</dbReference>
<gene>
    <name evidence="2" type="ORF">CERSUDRAFT_158863</name>
</gene>
<dbReference type="HOGENOM" id="CLU_085441_0_0_1"/>
<dbReference type="Proteomes" id="UP000016930">
    <property type="component" value="Unassembled WGS sequence"/>
</dbReference>
<organism evidence="2 3">
    <name type="scientific">Ceriporiopsis subvermispora (strain B)</name>
    <name type="common">White-rot fungus</name>
    <name type="synonym">Gelatoporia subvermispora</name>
    <dbReference type="NCBI Taxonomy" id="914234"/>
    <lineage>
        <taxon>Eukaryota</taxon>
        <taxon>Fungi</taxon>
        <taxon>Dikarya</taxon>
        <taxon>Basidiomycota</taxon>
        <taxon>Agaricomycotina</taxon>
        <taxon>Agaricomycetes</taxon>
        <taxon>Polyporales</taxon>
        <taxon>Gelatoporiaceae</taxon>
        <taxon>Gelatoporia</taxon>
    </lineage>
</organism>
<accession>M2PEU9</accession>
<evidence type="ECO:0000313" key="3">
    <source>
        <dbReference type="Proteomes" id="UP000016930"/>
    </source>
</evidence>
<keyword evidence="3" id="KW-1185">Reference proteome</keyword>
<dbReference type="InterPro" id="IPR046528">
    <property type="entry name" value="DUF6593"/>
</dbReference>
<name>M2PEU9_CERS8</name>
<dbReference type="OrthoDB" id="2798132at2759"/>
<dbReference type="Pfam" id="PF20236">
    <property type="entry name" value="DUF6593"/>
    <property type="match status" value="1"/>
</dbReference>
<proteinExistence type="predicted"/>
<protein>
    <recommendedName>
        <fullName evidence="1">DUF6593 domain-containing protein</fullName>
    </recommendedName>
</protein>
<sequence length="223" mass="24936">MAQGSTGYSLAPPLAVPLEDPTLSLYLVPNDPERTTLVSEAGEGIYQITTSRPQAFGPAVTMIKRRAHSLGDSIVAEIEWRRWGAHPVVRASIFDGVHQKLKVHDLLHNKSGRFSHTRYFLGNDDIMYRWKLVQGVGYVLTNRSSGKEVARFTQNVVTKGYFRGQRKWLLHTEPGTLNVDIIVLTFIIVEKKRRDRVADYTAIVRGEDDDPDDGCGAEVGGEM</sequence>
<evidence type="ECO:0000259" key="1">
    <source>
        <dbReference type="Pfam" id="PF20236"/>
    </source>
</evidence>
<evidence type="ECO:0000313" key="2">
    <source>
        <dbReference type="EMBL" id="EMD34404.1"/>
    </source>
</evidence>
<reference evidence="2 3" key="1">
    <citation type="journal article" date="2012" name="Proc. Natl. Acad. Sci. U.S.A.">
        <title>Comparative genomics of Ceriporiopsis subvermispora and Phanerochaete chrysosporium provide insight into selective ligninolysis.</title>
        <authorList>
            <person name="Fernandez-Fueyo E."/>
            <person name="Ruiz-Duenas F.J."/>
            <person name="Ferreira P."/>
            <person name="Floudas D."/>
            <person name="Hibbett D.S."/>
            <person name="Canessa P."/>
            <person name="Larrondo L.F."/>
            <person name="James T.Y."/>
            <person name="Seelenfreund D."/>
            <person name="Lobos S."/>
            <person name="Polanco R."/>
            <person name="Tello M."/>
            <person name="Honda Y."/>
            <person name="Watanabe T."/>
            <person name="Watanabe T."/>
            <person name="Ryu J.S."/>
            <person name="Kubicek C.P."/>
            <person name="Schmoll M."/>
            <person name="Gaskell J."/>
            <person name="Hammel K.E."/>
            <person name="St John F.J."/>
            <person name="Vanden Wymelenberg A."/>
            <person name="Sabat G."/>
            <person name="Splinter BonDurant S."/>
            <person name="Syed K."/>
            <person name="Yadav J.S."/>
            <person name="Doddapaneni H."/>
            <person name="Subramanian V."/>
            <person name="Lavin J.L."/>
            <person name="Oguiza J.A."/>
            <person name="Perez G."/>
            <person name="Pisabarro A.G."/>
            <person name="Ramirez L."/>
            <person name="Santoyo F."/>
            <person name="Master E."/>
            <person name="Coutinho P.M."/>
            <person name="Henrissat B."/>
            <person name="Lombard V."/>
            <person name="Magnuson J.K."/>
            <person name="Kuees U."/>
            <person name="Hori C."/>
            <person name="Igarashi K."/>
            <person name="Samejima M."/>
            <person name="Held B.W."/>
            <person name="Barry K.W."/>
            <person name="LaButti K.M."/>
            <person name="Lapidus A."/>
            <person name="Lindquist E.A."/>
            <person name="Lucas S.M."/>
            <person name="Riley R."/>
            <person name="Salamov A.A."/>
            <person name="Hoffmeister D."/>
            <person name="Schwenk D."/>
            <person name="Hadar Y."/>
            <person name="Yarden O."/>
            <person name="de Vries R.P."/>
            <person name="Wiebenga A."/>
            <person name="Stenlid J."/>
            <person name="Eastwood D."/>
            <person name="Grigoriev I.V."/>
            <person name="Berka R.M."/>
            <person name="Blanchette R.A."/>
            <person name="Kersten P."/>
            <person name="Martinez A.T."/>
            <person name="Vicuna R."/>
            <person name="Cullen D."/>
        </authorList>
    </citation>
    <scope>NUCLEOTIDE SEQUENCE [LARGE SCALE GENOMIC DNA]</scope>
    <source>
        <strain evidence="2 3">B</strain>
    </source>
</reference>
<feature type="domain" description="DUF6593" evidence="1">
    <location>
        <begin position="30"/>
        <end position="195"/>
    </location>
</feature>